<dbReference type="EMBL" id="JAZGQO010000006">
    <property type="protein sequence ID" value="KAK6185948.1"/>
    <property type="molecule type" value="Genomic_DNA"/>
</dbReference>
<keyword evidence="1" id="KW-1015">Disulfide bond</keyword>
<dbReference type="SUPFAM" id="SSF50494">
    <property type="entry name" value="Trypsin-like serine proteases"/>
    <property type="match status" value="1"/>
</dbReference>
<feature type="compositionally biased region" description="Low complexity" evidence="3">
    <location>
        <begin position="66"/>
        <end position="94"/>
    </location>
</feature>
<dbReference type="AlphaFoldDB" id="A0AAN8K5Z6"/>
<accession>A0AAN8K5Z6</accession>
<keyword evidence="4" id="KW-0732">Signal</keyword>
<evidence type="ECO:0000256" key="1">
    <source>
        <dbReference type="ARBA" id="ARBA00023157"/>
    </source>
</evidence>
<dbReference type="PRINTS" id="PR00722">
    <property type="entry name" value="CHYMOTRYPSIN"/>
</dbReference>
<keyword evidence="7" id="KW-1185">Reference proteome</keyword>
<feature type="signal peptide" evidence="4">
    <location>
        <begin position="1"/>
        <end position="20"/>
    </location>
</feature>
<reference evidence="6 7" key="1">
    <citation type="submission" date="2024-01" db="EMBL/GenBank/DDBJ databases">
        <title>The genome of the rayed Mediterranean limpet Patella caerulea (Linnaeus, 1758).</title>
        <authorList>
            <person name="Anh-Thu Weber A."/>
            <person name="Halstead-Nussloch G."/>
        </authorList>
    </citation>
    <scope>NUCLEOTIDE SEQUENCE [LARGE SCALE GENOMIC DNA]</scope>
    <source>
        <strain evidence="6">AATW-2023a</strain>
        <tissue evidence="6">Whole specimen</tissue>
    </source>
</reference>
<dbReference type="PANTHER" id="PTHR24256">
    <property type="entry name" value="TRYPTASE-RELATED"/>
    <property type="match status" value="1"/>
</dbReference>
<evidence type="ECO:0000259" key="5">
    <source>
        <dbReference type="PROSITE" id="PS50240"/>
    </source>
</evidence>
<dbReference type="InterPro" id="IPR009003">
    <property type="entry name" value="Peptidase_S1_PA"/>
</dbReference>
<evidence type="ECO:0000256" key="3">
    <source>
        <dbReference type="SAM" id="MobiDB-lite"/>
    </source>
</evidence>
<dbReference type="InterPro" id="IPR001314">
    <property type="entry name" value="Peptidase_S1A"/>
</dbReference>
<comment type="caution">
    <text evidence="6">The sequence shown here is derived from an EMBL/GenBank/DDBJ whole genome shotgun (WGS) entry which is preliminary data.</text>
</comment>
<dbReference type="InterPro" id="IPR043504">
    <property type="entry name" value="Peptidase_S1_PA_chymotrypsin"/>
</dbReference>
<evidence type="ECO:0000313" key="6">
    <source>
        <dbReference type="EMBL" id="KAK6185948.1"/>
    </source>
</evidence>
<dbReference type="GO" id="GO:0006508">
    <property type="term" value="P:proteolysis"/>
    <property type="evidence" value="ECO:0007669"/>
    <property type="project" value="InterPro"/>
</dbReference>
<dbReference type="Pfam" id="PF00089">
    <property type="entry name" value="Trypsin"/>
    <property type="match status" value="1"/>
</dbReference>
<proteinExistence type="inferred from homology"/>
<protein>
    <recommendedName>
        <fullName evidence="5">Peptidase S1 domain-containing protein</fullName>
    </recommendedName>
</protein>
<sequence>MKIYILAAAICTLLVNHVLAQDFCQDVSGGTCVAKGTCSGTLAGYQILSCLTGGDCCILPETTTPPTTTTTTTTTPAPTTTTTVPPTTTTTIPPTTTPPAEQRCGVRSNTQPLLSRIFGGNETTECDWPWQVSIRGKISDSSNLVPTSDQTSHFCNGVIIADQWILTTASCVLIAAALGGNGGDPVNNVIVVAGDHNTAGVSINFAAGTLQEKVFTVVESNIHPEYKKNVSTFKFPADLQDTGIDFESNNIALLKLNIPVTYSNCVRKACLLSETSQTIINKDCFIAGWGRSENGDQPILKEAQVELASRVVWEFIHRVTSNPDPVRALTTYAIFVNAVAGGNTCSGDDGGMLVCKDAAGVWSLEGLINRDSGTCEPKAKFLVTDVTAAYPWIMTTIS</sequence>
<feature type="chain" id="PRO_5042916635" description="Peptidase S1 domain-containing protein" evidence="4">
    <location>
        <begin position="21"/>
        <end position="398"/>
    </location>
</feature>
<evidence type="ECO:0000256" key="2">
    <source>
        <dbReference type="ARBA" id="ARBA00024195"/>
    </source>
</evidence>
<feature type="domain" description="Peptidase S1" evidence="5">
    <location>
        <begin position="117"/>
        <end position="398"/>
    </location>
</feature>
<name>A0AAN8K5Z6_PATCE</name>
<organism evidence="6 7">
    <name type="scientific">Patella caerulea</name>
    <name type="common">Rayed Mediterranean limpet</name>
    <dbReference type="NCBI Taxonomy" id="87958"/>
    <lineage>
        <taxon>Eukaryota</taxon>
        <taxon>Metazoa</taxon>
        <taxon>Spiralia</taxon>
        <taxon>Lophotrochozoa</taxon>
        <taxon>Mollusca</taxon>
        <taxon>Gastropoda</taxon>
        <taxon>Patellogastropoda</taxon>
        <taxon>Patelloidea</taxon>
        <taxon>Patellidae</taxon>
        <taxon>Patella</taxon>
    </lineage>
</organism>
<evidence type="ECO:0000313" key="7">
    <source>
        <dbReference type="Proteomes" id="UP001347796"/>
    </source>
</evidence>
<comment type="similarity">
    <text evidence="2">Belongs to the peptidase S1 family. CLIP subfamily.</text>
</comment>
<dbReference type="Gene3D" id="2.40.10.10">
    <property type="entry name" value="Trypsin-like serine proteases"/>
    <property type="match status" value="1"/>
</dbReference>
<evidence type="ECO:0000256" key="4">
    <source>
        <dbReference type="SAM" id="SignalP"/>
    </source>
</evidence>
<feature type="region of interest" description="Disordered" evidence="3">
    <location>
        <begin position="66"/>
        <end position="105"/>
    </location>
</feature>
<dbReference type="GO" id="GO:0004252">
    <property type="term" value="F:serine-type endopeptidase activity"/>
    <property type="evidence" value="ECO:0007669"/>
    <property type="project" value="InterPro"/>
</dbReference>
<dbReference type="Proteomes" id="UP001347796">
    <property type="component" value="Unassembled WGS sequence"/>
</dbReference>
<dbReference type="PROSITE" id="PS50240">
    <property type="entry name" value="TRYPSIN_DOM"/>
    <property type="match status" value="1"/>
</dbReference>
<dbReference type="CDD" id="cd00190">
    <property type="entry name" value="Tryp_SPc"/>
    <property type="match status" value="1"/>
</dbReference>
<dbReference type="InterPro" id="IPR001254">
    <property type="entry name" value="Trypsin_dom"/>
</dbReference>
<dbReference type="SMART" id="SM00020">
    <property type="entry name" value="Tryp_SPc"/>
    <property type="match status" value="1"/>
</dbReference>
<dbReference type="InterPro" id="IPR051487">
    <property type="entry name" value="Ser/Thr_Proteases_Immune/Dev"/>
</dbReference>
<gene>
    <name evidence="6" type="ORF">SNE40_008075</name>
</gene>